<dbReference type="CDD" id="cd02023">
    <property type="entry name" value="UMPK"/>
    <property type="match status" value="1"/>
</dbReference>
<dbReference type="UniPathway" id="UPA00574">
    <property type="reaction ID" value="UER00637"/>
</dbReference>
<dbReference type="OrthoDB" id="738517at2759"/>
<dbReference type="Gene3D" id="3.40.50.300">
    <property type="entry name" value="P-loop containing nucleotide triphosphate hydrolases"/>
    <property type="match status" value="1"/>
</dbReference>
<sequence>MSIDPTKYADPNYFKVSIKTPMAIAVAGGADSGKKAFCDALTARLNKKYATKVALISLTQFYRELTPQERIDYEAGEFYTDHPNAFDLELLKDTINSLLSGKATVVPEWDSSNHTRKCTRVMEPVDVILVEGTLLLYQKEVRDLMFMKVFIDEDSDERLARRVRKTKVRSGKTLTIKQVLMEYVERVKPMYEEYILPSKKYADIVIPRGIENTIALTVMSNRIEEYLESRSVEQEQKKKEIIHSGAAEILAQTVNSSYKNIPK</sequence>
<dbReference type="InterPro" id="IPR000764">
    <property type="entry name" value="Uridine_kinase-like"/>
</dbReference>
<dbReference type="Pfam" id="PF00485">
    <property type="entry name" value="PRK"/>
    <property type="match status" value="1"/>
</dbReference>
<dbReference type="SUPFAM" id="SSF52540">
    <property type="entry name" value="P-loop containing nucleoside triphosphate hydrolases"/>
    <property type="match status" value="1"/>
</dbReference>
<gene>
    <name evidence="7" type="ORF">INT48_005621</name>
</gene>
<dbReference type="GO" id="GO:0005524">
    <property type="term" value="F:ATP binding"/>
    <property type="evidence" value="ECO:0007669"/>
    <property type="project" value="InterPro"/>
</dbReference>
<evidence type="ECO:0000256" key="2">
    <source>
        <dbReference type="ARBA" id="ARBA00012137"/>
    </source>
</evidence>
<evidence type="ECO:0000256" key="5">
    <source>
        <dbReference type="ARBA" id="ARBA00022777"/>
    </source>
</evidence>
<dbReference type="EMBL" id="JAEPRE010000133">
    <property type="protein sequence ID" value="KAG2231838.1"/>
    <property type="molecule type" value="Genomic_DNA"/>
</dbReference>
<keyword evidence="4" id="KW-0547">Nucleotide-binding</keyword>
<evidence type="ECO:0000256" key="3">
    <source>
        <dbReference type="ARBA" id="ARBA00022679"/>
    </source>
</evidence>
<comment type="pathway">
    <text evidence="1">Pyrimidine metabolism; UMP biosynthesis via salvage pathway; UMP from uridine: step 1/1.</text>
</comment>
<keyword evidence="3" id="KW-0808">Transferase</keyword>
<proteinExistence type="predicted"/>
<keyword evidence="5" id="KW-0418">Kinase</keyword>
<organism evidence="7 8">
    <name type="scientific">Thamnidium elegans</name>
    <dbReference type="NCBI Taxonomy" id="101142"/>
    <lineage>
        <taxon>Eukaryota</taxon>
        <taxon>Fungi</taxon>
        <taxon>Fungi incertae sedis</taxon>
        <taxon>Mucoromycota</taxon>
        <taxon>Mucoromycotina</taxon>
        <taxon>Mucoromycetes</taxon>
        <taxon>Mucorales</taxon>
        <taxon>Mucorineae</taxon>
        <taxon>Mucoraceae</taxon>
        <taxon>Thamnidium</taxon>
    </lineage>
</organism>
<evidence type="ECO:0000256" key="1">
    <source>
        <dbReference type="ARBA" id="ARBA00004690"/>
    </source>
</evidence>
<dbReference type="PRINTS" id="PR00988">
    <property type="entry name" value="URIDINKINASE"/>
</dbReference>
<protein>
    <recommendedName>
        <fullName evidence="2">uridine/cytidine kinase</fullName>
        <ecNumber evidence="2">2.7.1.48</ecNumber>
    </recommendedName>
</protein>
<dbReference type="GO" id="GO:0004849">
    <property type="term" value="F:uridine kinase activity"/>
    <property type="evidence" value="ECO:0007669"/>
    <property type="project" value="UniProtKB-EC"/>
</dbReference>
<dbReference type="PANTHER" id="PTHR10285">
    <property type="entry name" value="URIDINE KINASE"/>
    <property type="match status" value="1"/>
</dbReference>
<dbReference type="InterPro" id="IPR006083">
    <property type="entry name" value="PRK/URK"/>
</dbReference>
<dbReference type="Proteomes" id="UP000613177">
    <property type="component" value="Unassembled WGS sequence"/>
</dbReference>
<dbReference type="EC" id="2.7.1.48" evidence="2"/>
<feature type="domain" description="Phosphoribulokinase/uridine kinase" evidence="6">
    <location>
        <begin position="24"/>
        <end position="214"/>
    </location>
</feature>
<evidence type="ECO:0000313" key="7">
    <source>
        <dbReference type="EMBL" id="KAG2231838.1"/>
    </source>
</evidence>
<reference evidence="7" key="1">
    <citation type="submission" date="2021-01" db="EMBL/GenBank/DDBJ databases">
        <title>Metabolic potential, ecology and presence of endohyphal bacteria is reflected in genomic diversity of Mucoromycotina.</title>
        <authorList>
            <person name="Muszewska A."/>
            <person name="Okrasinska A."/>
            <person name="Steczkiewicz K."/>
            <person name="Drgas O."/>
            <person name="Orlowska M."/>
            <person name="Perlinska-Lenart U."/>
            <person name="Aleksandrzak-Piekarczyk T."/>
            <person name="Szatraj K."/>
            <person name="Zielenkiewicz U."/>
            <person name="Pilsyk S."/>
            <person name="Malc E."/>
            <person name="Mieczkowski P."/>
            <person name="Kruszewska J.S."/>
            <person name="Biernat P."/>
            <person name="Pawlowska J."/>
        </authorList>
    </citation>
    <scope>NUCLEOTIDE SEQUENCE</scope>
    <source>
        <strain evidence="7">WA0000018081</strain>
    </source>
</reference>
<keyword evidence="8" id="KW-1185">Reference proteome</keyword>
<name>A0A8H7SPM6_9FUNG</name>
<evidence type="ECO:0000256" key="4">
    <source>
        <dbReference type="ARBA" id="ARBA00022741"/>
    </source>
</evidence>
<dbReference type="AlphaFoldDB" id="A0A8H7SPM6"/>
<dbReference type="GO" id="GO:0044206">
    <property type="term" value="P:UMP salvage"/>
    <property type="evidence" value="ECO:0007669"/>
    <property type="project" value="UniProtKB-UniPathway"/>
</dbReference>
<accession>A0A8H7SPM6</accession>
<dbReference type="InterPro" id="IPR027417">
    <property type="entry name" value="P-loop_NTPase"/>
</dbReference>
<comment type="caution">
    <text evidence="7">The sequence shown here is derived from an EMBL/GenBank/DDBJ whole genome shotgun (WGS) entry which is preliminary data.</text>
</comment>
<evidence type="ECO:0000313" key="8">
    <source>
        <dbReference type="Proteomes" id="UP000613177"/>
    </source>
</evidence>
<evidence type="ECO:0000259" key="6">
    <source>
        <dbReference type="Pfam" id="PF00485"/>
    </source>
</evidence>